<evidence type="ECO:0000256" key="4">
    <source>
        <dbReference type="ARBA" id="ARBA00022692"/>
    </source>
</evidence>
<evidence type="ECO:0000256" key="7">
    <source>
        <dbReference type="SAM" id="Phobius"/>
    </source>
</evidence>
<feature type="transmembrane region" description="Helical" evidence="7">
    <location>
        <begin position="75"/>
        <end position="94"/>
    </location>
</feature>
<name>A0A0P9CTH2_9ARCH</name>
<feature type="transmembrane region" description="Helical" evidence="7">
    <location>
        <begin position="360"/>
        <end position="380"/>
    </location>
</feature>
<keyword evidence="4 7" id="KW-0812">Transmembrane</keyword>
<feature type="transmembrane region" description="Helical" evidence="7">
    <location>
        <begin position="272"/>
        <end position="291"/>
    </location>
</feature>
<evidence type="ECO:0000313" key="10">
    <source>
        <dbReference type="EMBL" id="KQB35195.1"/>
    </source>
</evidence>
<proteinExistence type="predicted"/>
<feature type="transmembrane region" description="Helical" evidence="7">
    <location>
        <begin position="100"/>
        <end position="121"/>
    </location>
</feature>
<organism evidence="9 12">
    <name type="scientific">Acidiplasma aeolicum</name>
    <dbReference type="NCBI Taxonomy" id="507754"/>
    <lineage>
        <taxon>Archaea</taxon>
        <taxon>Methanobacteriati</taxon>
        <taxon>Thermoplasmatota</taxon>
        <taxon>Thermoplasmata</taxon>
        <taxon>Thermoplasmatales</taxon>
        <taxon>Ferroplasmaceae</taxon>
        <taxon>Acidiplasma</taxon>
    </lineage>
</organism>
<accession>A0A0P9CTH2</accession>
<dbReference type="InterPro" id="IPR050171">
    <property type="entry name" value="MFS_Transporters"/>
</dbReference>
<dbReference type="Gene3D" id="1.20.1250.20">
    <property type="entry name" value="MFS general substrate transporter like domains"/>
    <property type="match status" value="1"/>
</dbReference>
<dbReference type="RefSeq" id="WP_048102000.1">
    <property type="nucleotide sequence ID" value="NZ_JBBYJF010000001.1"/>
</dbReference>
<keyword evidence="5 7" id="KW-1133">Transmembrane helix</keyword>
<dbReference type="EMBL" id="LJCQ01000280">
    <property type="protein sequence ID" value="KPV46217.1"/>
    <property type="molecule type" value="Genomic_DNA"/>
</dbReference>
<dbReference type="PANTHER" id="PTHR23517:SF3">
    <property type="entry name" value="INTEGRAL MEMBRANE TRANSPORT PROTEIN"/>
    <property type="match status" value="1"/>
</dbReference>
<feature type="transmembrane region" description="Helical" evidence="7">
    <location>
        <begin position="158"/>
        <end position="180"/>
    </location>
</feature>
<dbReference type="InterPro" id="IPR020846">
    <property type="entry name" value="MFS_dom"/>
</dbReference>
<dbReference type="Pfam" id="PF07690">
    <property type="entry name" value="MFS_1"/>
    <property type="match status" value="1"/>
</dbReference>
<keyword evidence="3" id="KW-1003">Cell membrane</keyword>
<keyword evidence="2" id="KW-0813">Transport</keyword>
<dbReference type="GO" id="GO:0005886">
    <property type="term" value="C:plasma membrane"/>
    <property type="evidence" value="ECO:0007669"/>
    <property type="project" value="UniProtKB-SubCell"/>
</dbReference>
<feature type="domain" description="Major facilitator superfamily (MFS) profile" evidence="8">
    <location>
        <begin position="1"/>
        <end position="384"/>
    </location>
</feature>
<feature type="transmembrane region" description="Helical" evidence="7">
    <location>
        <begin position="133"/>
        <end position="152"/>
    </location>
</feature>
<reference evidence="10 11" key="2">
    <citation type="submission" date="2015-09" db="EMBL/GenBank/DDBJ databases">
        <title>Heavy metals and arsenic resistance mechanisms in polyextremophilic archaea of the family Ferroplasmaceae.</title>
        <authorList>
            <person name="Bulaev A.G."/>
            <person name="Kanygina A.V."/>
        </authorList>
    </citation>
    <scope>NUCLEOTIDE SEQUENCE [LARGE SCALE GENOMIC DNA]</scope>
    <source>
        <strain evidence="10 11">VT</strain>
    </source>
</reference>
<evidence type="ECO:0000313" key="11">
    <source>
        <dbReference type="Proteomes" id="UP000050320"/>
    </source>
</evidence>
<dbReference type="PANTHER" id="PTHR23517">
    <property type="entry name" value="RESISTANCE PROTEIN MDTM, PUTATIVE-RELATED-RELATED"/>
    <property type="match status" value="1"/>
</dbReference>
<dbReference type="Proteomes" id="UP000050515">
    <property type="component" value="Unassembled WGS sequence"/>
</dbReference>
<evidence type="ECO:0000256" key="2">
    <source>
        <dbReference type="ARBA" id="ARBA00022448"/>
    </source>
</evidence>
<dbReference type="EMBL" id="LKBG01000167">
    <property type="protein sequence ID" value="KQB35195.1"/>
    <property type="molecule type" value="Genomic_DNA"/>
</dbReference>
<evidence type="ECO:0000313" key="9">
    <source>
        <dbReference type="EMBL" id="KPV46217.1"/>
    </source>
</evidence>
<comment type="subcellular location">
    <subcellularLocation>
        <location evidence="1">Cell membrane</location>
        <topology evidence="1">Multi-pass membrane protein</topology>
    </subcellularLocation>
</comment>
<dbReference type="Proteomes" id="UP000050320">
    <property type="component" value="Unassembled WGS sequence"/>
</dbReference>
<dbReference type="PROSITE" id="PS50850">
    <property type="entry name" value="MFS"/>
    <property type="match status" value="1"/>
</dbReference>
<evidence type="ECO:0000256" key="6">
    <source>
        <dbReference type="ARBA" id="ARBA00023136"/>
    </source>
</evidence>
<evidence type="ECO:0000259" key="8">
    <source>
        <dbReference type="PROSITE" id="PS50850"/>
    </source>
</evidence>
<keyword evidence="11" id="KW-1185">Reference proteome</keyword>
<keyword evidence="6 7" id="KW-0472">Membrane</keyword>
<dbReference type="InterPro" id="IPR011701">
    <property type="entry name" value="MFS"/>
</dbReference>
<evidence type="ECO:0000256" key="5">
    <source>
        <dbReference type="ARBA" id="ARBA00022989"/>
    </source>
</evidence>
<dbReference type="OrthoDB" id="200998at2157"/>
<comment type="caution">
    <text evidence="9">The sequence shown here is derived from an EMBL/GenBank/DDBJ whole genome shotgun (WGS) entry which is preliminary data.</text>
</comment>
<evidence type="ECO:0000256" key="3">
    <source>
        <dbReference type="ARBA" id="ARBA00022475"/>
    </source>
</evidence>
<dbReference type="InterPro" id="IPR036259">
    <property type="entry name" value="MFS_trans_sf"/>
</dbReference>
<dbReference type="AlphaFoldDB" id="A0A0P9CTH2"/>
<feature type="transmembrane region" description="Helical" evidence="7">
    <location>
        <begin position="12"/>
        <end position="31"/>
    </location>
</feature>
<gene>
    <name evidence="10" type="ORF">AOG54_03335</name>
    <name evidence="9" type="ORF">SE19_06525</name>
</gene>
<feature type="transmembrane region" description="Helical" evidence="7">
    <location>
        <begin position="330"/>
        <end position="354"/>
    </location>
</feature>
<evidence type="ECO:0000256" key="1">
    <source>
        <dbReference type="ARBA" id="ARBA00004651"/>
    </source>
</evidence>
<evidence type="ECO:0000313" key="12">
    <source>
        <dbReference type="Proteomes" id="UP000050515"/>
    </source>
</evidence>
<feature type="transmembrane region" description="Helical" evidence="7">
    <location>
        <begin position="43"/>
        <end position="63"/>
    </location>
</feature>
<reference evidence="9 12" key="1">
    <citation type="submission" date="2015-09" db="EMBL/GenBank/DDBJ databases">
        <title>Draft genome sequence of Acidiplasma aeolicum DSM 18409.</title>
        <authorList>
            <person name="Hemp J."/>
        </authorList>
    </citation>
    <scope>NUCLEOTIDE SEQUENCE [LARGE SCALE GENOMIC DNA]</scope>
    <source>
        <strain evidence="9 12">V</strain>
    </source>
</reference>
<feature type="transmembrane region" description="Helical" evidence="7">
    <location>
        <begin position="239"/>
        <end position="260"/>
    </location>
</feature>
<sequence length="393" mass="43520">MDYRGKAVLIHSARAVYAVNWMDIAPALIYIKSYMNLTSVQLGLVVTSFYIGISIFQLLGGYLSSFIGDKQTSLIGLLFVGIFAITSGLSTNFLEISISRFLAGMSAALFFSPALSLLASIVPSEKYSFHIGVYNGAFNIGAGTGVIGWAILDIYIGYRYAFLIAGIITVMLFLVLYILFKNIPNIKTERSNIKKSLLQVFSSKMIIFIAFIGIGSMISETIMGQFFVYYLESLSFSHITASTLASIYLLIGFFGGVLGGYHFSRTDHKIRVFLLLNILIAALLAITAFIFNYIEILIVVIAMGMSTVYGISVTYTFVRYMARRDLISLSLSFVNFVQLLVAAVIPVIFTIVYTAYNYKLAWIAMAILSVLFIPLILTINKKLEEIIKIKTSV</sequence>
<dbReference type="GeneID" id="84221977"/>
<feature type="transmembrane region" description="Helical" evidence="7">
    <location>
        <begin position="297"/>
        <end position="318"/>
    </location>
</feature>
<dbReference type="PATRIC" id="fig|507754.4.peg.1834"/>
<protein>
    <submittedName>
        <fullName evidence="9">Resistance protein NorA</fullName>
    </submittedName>
</protein>
<dbReference type="GO" id="GO:0022857">
    <property type="term" value="F:transmembrane transporter activity"/>
    <property type="evidence" value="ECO:0007669"/>
    <property type="project" value="InterPro"/>
</dbReference>
<feature type="transmembrane region" description="Helical" evidence="7">
    <location>
        <begin position="201"/>
        <end position="219"/>
    </location>
</feature>
<dbReference type="SUPFAM" id="SSF103473">
    <property type="entry name" value="MFS general substrate transporter"/>
    <property type="match status" value="1"/>
</dbReference>